<dbReference type="SUPFAM" id="SSF50800">
    <property type="entry name" value="PK beta-barrel domain-like"/>
    <property type="match status" value="1"/>
</dbReference>
<organism evidence="3 4">
    <name type="scientific">Aquabacterium commune</name>
    <dbReference type="NCBI Taxonomy" id="70586"/>
    <lineage>
        <taxon>Bacteria</taxon>
        <taxon>Pseudomonadati</taxon>
        <taxon>Pseudomonadota</taxon>
        <taxon>Betaproteobacteria</taxon>
        <taxon>Burkholderiales</taxon>
        <taxon>Aquabacterium</taxon>
    </lineage>
</organism>
<comment type="caution">
    <text evidence="3">The sequence shown here is derived from an EMBL/GenBank/DDBJ whole genome shotgun (WGS) entry which is preliminary data.</text>
</comment>
<evidence type="ECO:0000259" key="2">
    <source>
        <dbReference type="PROSITE" id="PS51340"/>
    </source>
</evidence>
<name>A0A4R6R8C0_9BURK</name>
<dbReference type="EMBL" id="SNXW01000006">
    <property type="protein sequence ID" value="TDP82189.1"/>
    <property type="molecule type" value="Genomic_DNA"/>
</dbReference>
<reference evidence="3 4" key="1">
    <citation type="submission" date="2019-03" db="EMBL/GenBank/DDBJ databases">
        <title>Genomic Encyclopedia of Type Strains, Phase IV (KMG-IV): sequencing the most valuable type-strain genomes for metagenomic binning, comparative biology and taxonomic classification.</title>
        <authorList>
            <person name="Goeker M."/>
        </authorList>
    </citation>
    <scope>NUCLEOTIDE SEQUENCE [LARGE SCALE GENOMIC DNA]</scope>
    <source>
        <strain evidence="3 4">DSM 11901</strain>
    </source>
</reference>
<dbReference type="GO" id="GO:0030170">
    <property type="term" value="F:pyridoxal phosphate binding"/>
    <property type="evidence" value="ECO:0007669"/>
    <property type="project" value="InterPro"/>
</dbReference>
<evidence type="ECO:0000313" key="3">
    <source>
        <dbReference type="EMBL" id="TDP82189.1"/>
    </source>
</evidence>
<feature type="domain" description="MOSC" evidence="2">
    <location>
        <begin position="54"/>
        <end position="194"/>
    </location>
</feature>
<protein>
    <submittedName>
        <fullName evidence="3">MOSC domain-containing protein</fullName>
    </submittedName>
</protein>
<feature type="compositionally biased region" description="Pro residues" evidence="1">
    <location>
        <begin position="1"/>
        <end position="10"/>
    </location>
</feature>
<sequence length="196" mass="20724">MPETPTPMPETHPLFPSASALPAHPTMRELSRHAPHIGRLDAIHLRPARLQAVQSVDSAIALVDQGLQGDRTAARAPSRPGGSKRQVTLMQAEHLGVIAALTHRDSVDAAALRRNLLVSGLNLVACKALFKDTPLLLCIGTEVQLELTGPCDPCSRMEAVLGPGGYHAMRGHGGMTARVLRGGVLRVGDAVRCLPG</sequence>
<keyword evidence="4" id="KW-1185">Reference proteome</keyword>
<dbReference type="GO" id="GO:0030151">
    <property type="term" value="F:molybdenum ion binding"/>
    <property type="evidence" value="ECO:0007669"/>
    <property type="project" value="InterPro"/>
</dbReference>
<dbReference type="InterPro" id="IPR052716">
    <property type="entry name" value="MOSC_domain"/>
</dbReference>
<dbReference type="InterPro" id="IPR011037">
    <property type="entry name" value="Pyrv_Knase-like_insert_dom_sf"/>
</dbReference>
<feature type="region of interest" description="Disordered" evidence="1">
    <location>
        <begin position="1"/>
        <end position="21"/>
    </location>
</feature>
<accession>A0A4R6R8C0</accession>
<proteinExistence type="predicted"/>
<dbReference type="RefSeq" id="WP_341770485.1">
    <property type="nucleotide sequence ID" value="NZ_SNXW01000006.1"/>
</dbReference>
<evidence type="ECO:0000256" key="1">
    <source>
        <dbReference type="SAM" id="MobiDB-lite"/>
    </source>
</evidence>
<gene>
    <name evidence="3" type="ORF">EV672_106150</name>
</gene>
<dbReference type="Gene3D" id="2.40.33.20">
    <property type="entry name" value="PK beta-barrel domain-like"/>
    <property type="match status" value="1"/>
</dbReference>
<dbReference type="Proteomes" id="UP000294593">
    <property type="component" value="Unassembled WGS sequence"/>
</dbReference>
<dbReference type="PROSITE" id="PS51340">
    <property type="entry name" value="MOSC"/>
    <property type="match status" value="1"/>
</dbReference>
<dbReference type="AlphaFoldDB" id="A0A4R6R8C0"/>
<dbReference type="Pfam" id="PF03473">
    <property type="entry name" value="MOSC"/>
    <property type="match status" value="1"/>
</dbReference>
<dbReference type="InterPro" id="IPR005302">
    <property type="entry name" value="MoCF_Sase_C"/>
</dbReference>
<dbReference type="GO" id="GO:0003824">
    <property type="term" value="F:catalytic activity"/>
    <property type="evidence" value="ECO:0007669"/>
    <property type="project" value="InterPro"/>
</dbReference>
<evidence type="ECO:0000313" key="4">
    <source>
        <dbReference type="Proteomes" id="UP000294593"/>
    </source>
</evidence>
<dbReference type="PANTHER" id="PTHR36930:SF1">
    <property type="entry name" value="MOSC DOMAIN-CONTAINING PROTEIN"/>
    <property type="match status" value="1"/>
</dbReference>
<dbReference type="PANTHER" id="PTHR36930">
    <property type="entry name" value="METAL-SULFUR CLUSTER BIOSYNTHESIS PROTEINS YUAD-RELATED"/>
    <property type="match status" value="1"/>
</dbReference>